<dbReference type="AlphaFoldDB" id="A0A9X1U6J3"/>
<keyword evidence="3" id="KW-1003">Cell membrane</keyword>
<keyword evidence="4" id="KW-0808">Transferase</keyword>
<dbReference type="PANTHER" id="PTHR37316">
    <property type="entry name" value="TEICHOIC ACID GLYCEROL-PHOSPHATE PRIMASE"/>
    <property type="match status" value="1"/>
</dbReference>
<dbReference type="Gene3D" id="3.40.50.12580">
    <property type="match status" value="1"/>
</dbReference>
<evidence type="ECO:0000256" key="5">
    <source>
        <dbReference type="ARBA" id="ARBA00022944"/>
    </source>
</evidence>
<reference evidence="7" key="1">
    <citation type="submission" date="2021-09" db="EMBL/GenBank/DDBJ databases">
        <title>Genome of Aequorivita sp. strain F64183.</title>
        <authorList>
            <person name="Wang Y."/>
        </authorList>
    </citation>
    <scope>NUCLEOTIDE SEQUENCE</scope>
    <source>
        <strain evidence="7">F64183</strain>
    </source>
</reference>
<comment type="similarity">
    <text evidence="2">Belongs to the CDP-glycerol glycerophosphotransferase family.</text>
</comment>
<evidence type="ECO:0000313" key="7">
    <source>
        <dbReference type="EMBL" id="MCG2431668.1"/>
    </source>
</evidence>
<dbReference type="PANTHER" id="PTHR37316:SF3">
    <property type="entry name" value="TEICHOIC ACID GLYCEROL-PHOSPHATE TRANSFERASE"/>
    <property type="match status" value="1"/>
</dbReference>
<dbReference type="GO" id="GO:0019350">
    <property type="term" value="P:teichoic acid biosynthetic process"/>
    <property type="evidence" value="ECO:0007669"/>
    <property type="project" value="UniProtKB-KW"/>
</dbReference>
<proteinExistence type="inferred from homology"/>
<gene>
    <name evidence="7" type="ORF">K8344_11105</name>
</gene>
<keyword evidence="6" id="KW-0472">Membrane</keyword>
<dbReference type="GO" id="GO:0005886">
    <property type="term" value="C:plasma membrane"/>
    <property type="evidence" value="ECO:0007669"/>
    <property type="project" value="UniProtKB-SubCell"/>
</dbReference>
<evidence type="ECO:0000256" key="1">
    <source>
        <dbReference type="ARBA" id="ARBA00004202"/>
    </source>
</evidence>
<accession>A0A9X1U6J3</accession>
<evidence type="ECO:0000256" key="3">
    <source>
        <dbReference type="ARBA" id="ARBA00022475"/>
    </source>
</evidence>
<evidence type="ECO:0000256" key="4">
    <source>
        <dbReference type="ARBA" id="ARBA00022679"/>
    </source>
</evidence>
<dbReference type="InterPro" id="IPR007554">
    <property type="entry name" value="Glycerophosphate_synth"/>
</dbReference>
<comment type="subcellular location">
    <subcellularLocation>
        <location evidence="1">Cell membrane</location>
        <topology evidence="1">Peripheral membrane protein</topology>
    </subcellularLocation>
</comment>
<comment type="caution">
    <text evidence="7">The sequence shown here is derived from an EMBL/GenBank/DDBJ whole genome shotgun (WGS) entry which is preliminary data.</text>
</comment>
<name>A0A9X1U6J3_9FLAO</name>
<sequence>MKKNTLKILSLKFKSNLAKALIRILPKFQNVLITDSLNAESNAIAMANYIAENYDTSVFYVIKRSFRESIKPLLNSKIKLIEINTVKYRLTYLTSKYVISTHGYLDSPNNQVHINLWHGVGHKKIMTARGGRKGIKADITVATSAFTQKMFSEFFKVPLDSVTVSGYPRNDIMIKAETNRGNIIKQIKPDLRSYDKIILWMPTYRRMPPGINLNLGVNGLKLDNLYNCKGFDSVKFNIILKQHNAICLIKPHYLYDALDKSELNGLNNILVINDQWVLKQKMTLYDLLCCIDILITDFSSVMTDFSLLDKPIICFCTDLKQVIDNEELYFEDIENWLPSKLHQNKEEFYIFLEQLLASGVDAYIQKRRKMRDLYFLHQDDGSTERLANHVFKLNRT</sequence>
<protein>
    <submittedName>
        <fullName evidence="7">CDP-glycerol glycerophosphotransferase family protein</fullName>
    </submittedName>
</protein>
<dbReference type="SUPFAM" id="SSF53756">
    <property type="entry name" value="UDP-Glycosyltransferase/glycogen phosphorylase"/>
    <property type="match status" value="1"/>
</dbReference>
<dbReference type="InterPro" id="IPR051612">
    <property type="entry name" value="Teichoic_Acid_Biosynth"/>
</dbReference>
<evidence type="ECO:0000256" key="2">
    <source>
        <dbReference type="ARBA" id="ARBA00010488"/>
    </source>
</evidence>
<dbReference type="RefSeq" id="WP_237608754.1">
    <property type="nucleotide sequence ID" value="NZ_JAIRBB010000010.1"/>
</dbReference>
<organism evidence="7 8">
    <name type="scientific">Aequorivita xiaoshiensis</name>
    <dbReference type="NCBI Taxonomy" id="2874476"/>
    <lineage>
        <taxon>Bacteria</taxon>
        <taxon>Pseudomonadati</taxon>
        <taxon>Bacteroidota</taxon>
        <taxon>Flavobacteriia</taxon>
        <taxon>Flavobacteriales</taxon>
        <taxon>Flavobacteriaceae</taxon>
        <taxon>Aequorivita</taxon>
    </lineage>
</organism>
<dbReference type="Pfam" id="PF04464">
    <property type="entry name" value="Glyphos_transf"/>
    <property type="match status" value="1"/>
</dbReference>
<dbReference type="InterPro" id="IPR043149">
    <property type="entry name" value="TagF_N"/>
</dbReference>
<dbReference type="Gene3D" id="3.40.50.11820">
    <property type="match status" value="1"/>
</dbReference>
<dbReference type="Proteomes" id="UP001139462">
    <property type="component" value="Unassembled WGS sequence"/>
</dbReference>
<dbReference type="InterPro" id="IPR043148">
    <property type="entry name" value="TagF_C"/>
</dbReference>
<dbReference type="EMBL" id="JAIRBB010000010">
    <property type="protein sequence ID" value="MCG2431668.1"/>
    <property type="molecule type" value="Genomic_DNA"/>
</dbReference>
<dbReference type="GO" id="GO:0047355">
    <property type="term" value="F:CDP-glycerol glycerophosphotransferase activity"/>
    <property type="evidence" value="ECO:0007669"/>
    <property type="project" value="InterPro"/>
</dbReference>
<keyword evidence="8" id="KW-1185">Reference proteome</keyword>
<evidence type="ECO:0000256" key="6">
    <source>
        <dbReference type="ARBA" id="ARBA00023136"/>
    </source>
</evidence>
<evidence type="ECO:0000313" key="8">
    <source>
        <dbReference type="Proteomes" id="UP001139462"/>
    </source>
</evidence>
<keyword evidence="5" id="KW-0777">Teichoic acid biosynthesis</keyword>